<comment type="caution">
    <text evidence="2">The sequence shown here is derived from an EMBL/GenBank/DDBJ whole genome shotgun (WGS) entry which is preliminary data.</text>
</comment>
<keyword evidence="1" id="KW-0175">Coiled coil</keyword>
<gene>
    <name evidence="2" type="ORF">PCOR1329_LOCUS60245</name>
</gene>
<sequence>GDDNFENCIGTEVVELRRYVDDTKRSLLEAIAGIQSSVAALANTVNTSCSTLSRQVESRLASAEDKQKKTDTRVDQMERKIHELQAILGVMQTKTNTPKQNILPALRNWLLRASLSPDDIQLETEPVARRFQIRVKGSAQYAARKVAMALSALRTGPQSWERFHTNDIDGVPVDIHVSADKSACQVKKELLLRQIRREVEHIHGEHRVFANKERGELSAQWKPIRVEPVQNDRLKIEWAMDHVTSLGIDRQRIEAAIEPFLQGP</sequence>
<protein>
    <submittedName>
        <fullName evidence="2">Uncharacterized protein</fullName>
    </submittedName>
</protein>
<organism evidence="2 3">
    <name type="scientific">Prorocentrum cordatum</name>
    <dbReference type="NCBI Taxonomy" id="2364126"/>
    <lineage>
        <taxon>Eukaryota</taxon>
        <taxon>Sar</taxon>
        <taxon>Alveolata</taxon>
        <taxon>Dinophyceae</taxon>
        <taxon>Prorocentrales</taxon>
        <taxon>Prorocentraceae</taxon>
        <taxon>Prorocentrum</taxon>
    </lineage>
</organism>
<accession>A0ABN9VQA1</accession>
<evidence type="ECO:0000256" key="1">
    <source>
        <dbReference type="SAM" id="Coils"/>
    </source>
</evidence>
<feature type="non-terminal residue" evidence="2">
    <location>
        <position position="264"/>
    </location>
</feature>
<feature type="non-terminal residue" evidence="2">
    <location>
        <position position="1"/>
    </location>
</feature>
<evidence type="ECO:0000313" key="3">
    <source>
        <dbReference type="Proteomes" id="UP001189429"/>
    </source>
</evidence>
<dbReference type="Proteomes" id="UP001189429">
    <property type="component" value="Unassembled WGS sequence"/>
</dbReference>
<dbReference type="EMBL" id="CAUYUJ010017536">
    <property type="protein sequence ID" value="CAK0875624.1"/>
    <property type="molecule type" value="Genomic_DNA"/>
</dbReference>
<proteinExistence type="predicted"/>
<evidence type="ECO:0000313" key="2">
    <source>
        <dbReference type="EMBL" id="CAK0875624.1"/>
    </source>
</evidence>
<keyword evidence="3" id="KW-1185">Reference proteome</keyword>
<reference evidence="2" key="1">
    <citation type="submission" date="2023-10" db="EMBL/GenBank/DDBJ databases">
        <authorList>
            <person name="Chen Y."/>
            <person name="Shah S."/>
            <person name="Dougan E. K."/>
            <person name="Thang M."/>
            <person name="Chan C."/>
        </authorList>
    </citation>
    <scope>NUCLEOTIDE SEQUENCE [LARGE SCALE GENOMIC DNA]</scope>
</reference>
<name>A0ABN9VQA1_9DINO</name>
<feature type="coiled-coil region" evidence="1">
    <location>
        <begin position="60"/>
        <end position="94"/>
    </location>
</feature>